<evidence type="ECO:0000256" key="12">
    <source>
        <dbReference type="ARBA" id="ARBA00022967"/>
    </source>
</evidence>
<evidence type="ECO:0000256" key="13">
    <source>
        <dbReference type="ARBA" id="ARBA00022989"/>
    </source>
</evidence>
<keyword evidence="7" id="KW-0740">Sodium/potassium transport</keyword>
<keyword evidence="22" id="KW-1185">Reference proteome</keyword>
<dbReference type="FunFam" id="3.40.50.1000:FF:000004">
    <property type="entry name" value="Sodium/potassium-transporting ATPase subunit alpha"/>
    <property type="match status" value="1"/>
</dbReference>
<feature type="transmembrane region" description="Helical" evidence="18">
    <location>
        <begin position="314"/>
        <end position="337"/>
    </location>
</feature>
<dbReference type="Pfam" id="PF00689">
    <property type="entry name" value="Cation_ATPase_C"/>
    <property type="match status" value="1"/>
</dbReference>
<reference evidence="21 22" key="1">
    <citation type="submission" date="2024-11" db="EMBL/GenBank/DDBJ databases">
        <title>Adaptive evolution of stress response genes in parasites aligns with host niche diversity.</title>
        <authorList>
            <person name="Hahn C."/>
            <person name="Resl P."/>
        </authorList>
    </citation>
    <scope>NUCLEOTIDE SEQUENCE [LARGE SCALE GENOMIC DNA]</scope>
    <source>
        <strain evidence="21">EGGRZ-B1_66</strain>
        <tissue evidence="21">Body</tissue>
    </source>
</reference>
<keyword evidence="7" id="KW-0915">Sodium</keyword>
<dbReference type="Pfam" id="PF13246">
    <property type="entry name" value="Cation_ATPase"/>
    <property type="match status" value="1"/>
</dbReference>
<evidence type="ECO:0000256" key="8">
    <source>
        <dbReference type="ARBA" id="ARBA00022692"/>
    </source>
</evidence>
<feature type="transmembrane region" description="Helical" evidence="18">
    <location>
        <begin position="894"/>
        <end position="913"/>
    </location>
</feature>
<dbReference type="PRINTS" id="PR00121">
    <property type="entry name" value="NAKATPASE"/>
</dbReference>
<dbReference type="Proteomes" id="UP001626550">
    <property type="component" value="Unassembled WGS sequence"/>
</dbReference>
<dbReference type="GO" id="GO:0046872">
    <property type="term" value="F:metal ion binding"/>
    <property type="evidence" value="ECO:0007669"/>
    <property type="project" value="UniProtKB-KW"/>
</dbReference>
<dbReference type="GO" id="GO:0006813">
    <property type="term" value="P:potassium ion transport"/>
    <property type="evidence" value="ECO:0007669"/>
    <property type="project" value="UniProtKB-KW"/>
</dbReference>
<keyword evidence="7" id="KW-0739">Sodium transport</keyword>
<dbReference type="Gene3D" id="2.70.150.10">
    <property type="entry name" value="Calcium-transporting ATPase, cytoplasmic transduction domain A"/>
    <property type="match status" value="1"/>
</dbReference>
<dbReference type="GO" id="GO:0005886">
    <property type="term" value="C:plasma membrane"/>
    <property type="evidence" value="ECO:0007669"/>
    <property type="project" value="UniProtKB-SubCell"/>
</dbReference>
<keyword evidence="11 18" id="KW-0630">Potassium</keyword>
<feature type="region of interest" description="Disordered" evidence="19">
    <location>
        <begin position="1"/>
        <end position="24"/>
    </location>
</feature>
<evidence type="ECO:0000256" key="3">
    <source>
        <dbReference type="ARBA" id="ARBA00022448"/>
    </source>
</evidence>
<dbReference type="Gene3D" id="3.40.1110.10">
    <property type="entry name" value="Calcium-transporting ATPase, cytoplasmic domain N"/>
    <property type="match status" value="1"/>
</dbReference>
<keyword evidence="15 18" id="KW-0472">Membrane</keyword>
<dbReference type="InterPro" id="IPR001757">
    <property type="entry name" value="P_typ_ATPase"/>
</dbReference>
<dbReference type="InterPro" id="IPR008250">
    <property type="entry name" value="ATPase_P-typ_transduc_dom_A_sf"/>
</dbReference>
<dbReference type="InterPro" id="IPR006068">
    <property type="entry name" value="ATPase_P-typ_cation-transptr_C"/>
</dbReference>
<keyword evidence="8 18" id="KW-0812">Transmembrane</keyword>
<name>A0ABD2PZS8_9PLAT</name>
<keyword evidence="3 18" id="KW-0813">Transport</keyword>
<dbReference type="SUPFAM" id="SSF56784">
    <property type="entry name" value="HAD-like"/>
    <property type="match status" value="1"/>
</dbReference>
<feature type="transmembrane region" description="Helical" evidence="18">
    <location>
        <begin position="1026"/>
        <end position="1042"/>
    </location>
</feature>
<dbReference type="Pfam" id="PF00122">
    <property type="entry name" value="E1-E2_ATPase"/>
    <property type="match status" value="1"/>
</dbReference>
<dbReference type="SUPFAM" id="SSF81660">
    <property type="entry name" value="Metal cation-transporting ATPase, ATP-binding domain N"/>
    <property type="match status" value="1"/>
</dbReference>
<comment type="subunit">
    <text evidence="17">The sodium/potassium-transporting ATPase is composed of a catalytic alpha subunit, an auxiliary non-catalytic beta subunit and an additional regulatory subunit.</text>
</comment>
<accession>A0ABD2PZS8</accession>
<dbReference type="NCBIfam" id="TIGR01494">
    <property type="entry name" value="ATPase_P-type"/>
    <property type="match status" value="2"/>
</dbReference>
<dbReference type="PROSITE" id="PS00154">
    <property type="entry name" value="ATPASE_E1_E2"/>
    <property type="match status" value="1"/>
</dbReference>
<proteinExistence type="inferred from homology"/>
<evidence type="ECO:0000256" key="4">
    <source>
        <dbReference type="ARBA" id="ARBA00022475"/>
    </source>
</evidence>
<dbReference type="SFLD" id="SFLDF00027">
    <property type="entry name" value="p-type_atpase"/>
    <property type="match status" value="1"/>
</dbReference>
<dbReference type="FunFam" id="3.40.1110.10:FF:000001">
    <property type="entry name" value="Sodium/potassium-transporting ATPase subunit alpha"/>
    <property type="match status" value="1"/>
</dbReference>
<dbReference type="CDD" id="cd02608">
    <property type="entry name" value="P-type_ATPase_Na-K_like"/>
    <property type="match status" value="1"/>
</dbReference>
<comment type="caution">
    <text evidence="21">The sequence shown here is derived from an EMBL/GenBank/DDBJ whole genome shotgun (WGS) entry which is preliminary data.</text>
</comment>
<dbReference type="AlphaFoldDB" id="A0ABD2PZS8"/>
<dbReference type="InterPro" id="IPR004014">
    <property type="entry name" value="ATPase_P-typ_cation-transptr_N"/>
</dbReference>
<dbReference type="SFLD" id="SFLDS00003">
    <property type="entry name" value="Haloacid_Dehalogenase"/>
    <property type="match status" value="1"/>
</dbReference>
<evidence type="ECO:0000256" key="9">
    <source>
        <dbReference type="ARBA" id="ARBA00022741"/>
    </source>
</evidence>
<dbReference type="SUPFAM" id="SSF81653">
    <property type="entry name" value="Calcium ATPase, transduction domain A"/>
    <property type="match status" value="1"/>
</dbReference>
<comment type="subcellular location">
    <subcellularLocation>
        <location evidence="1 18">Cell membrane</location>
        <topology evidence="1 18">Multi-pass membrane protein</topology>
    </subcellularLocation>
</comment>
<dbReference type="Gene3D" id="1.20.1110.10">
    <property type="entry name" value="Calcium-transporting ATPase, transmembrane domain"/>
    <property type="match status" value="3"/>
</dbReference>
<dbReference type="InterPro" id="IPR044492">
    <property type="entry name" value="P_typ_ATPase_HD_dom"/>
</dbReference>
<evidence type="ECO:0000256" key="5">
    <source>
        <dbReference type="ARBA" id="ARBA00022538"/>
    </source>
</evidence>
<dbReference type="InterPro" id="IPR036412">
    <property type="entry name" value="HAD-like_sf"/>
</dbReference>
<organism evidence="21 22">
    <name type="scientific">Cichlidogyrus casuarinus</name>
    <dbReference type="NCBI Taxonomy" id="1844966"/>
    <lineage>
        <taxon>Eukaryota</taxon>
        <taxon>Metazoa</taxon>
        <taxon>Spiralia</taxon>
        <taxon>Lophotrochozoa</taxon>
        <taxon>Platyhelminthes</taxon>
        <taxon>Monogenea</taxon>
        <taxon>Monopisthocotylea</taxon>
        <taxon>Dactylogyridea</taxon>
        <taxon>Ancyrocephalidae</taxon>
        <taxon>Cichlidogyrus</taxon>
    </lineage>
</organism>
<feature type="transmembrane region" description="Helical" evidence="18">
    <location>
        <begin position="284"/>
        <end position="308"/>
    </location>
</feature>
<feature type="domain" description="Cation-transporting P-type ATPase N-terminal" evidence="20">
    <location>
        <begin position="35"/>
        <end position="109"/>
    </location>
</feature>
<gene>
    <name evidence="21" type="ORF">Ciccas_008804</name>
</gene>
<protein>
    <recommendedName>
        <fullName evidence="18">Sodium/potassium-transporting ATPase subunit alpha</fullName>
    </recommendedName>
</protein>
<dbReference type="GO" id="GO:0006814">
    <property type="term" value="P:sodium ion transport"/>
    <property type="evidence" value="ECO:0007669"/>
    <property type="project" value="UniProtKB-KW"/>
</dbReference>
<dbReference type="InterPro" id="IPR018303">
    <property type="entry name" value="ATPase_P-typ_P_site"/>
</dbReference>
<evidence type="ECO:0000256" key="11">
    <source>
        <dbReference type="ARBA" id="ARBA00022958"/>
    </source>
</evidence>
<dbReference type="InterPro" id="IPR005775">
    <property type="entry name" value="P-type_ATPase_IIC"/>
</dbReference>
<dbReference type="SMART" id="SM00831">
    <property type="entry name" value="Cation_ATPase_N"/>
    <property type="match status" value="1"/>
</dbReference>
<evidence type="ECO:0000256" key="17">
    <source>
        <dbReference type="ARBA" id="ARBA00038795"/>
    </source>
</evidence>
<comment type="similarity">
    <text evidence="2 18">Belongs to the cation transport ATPase (P-type) (TC 3.A.3) family. Type IIC subfamily.</text>
</comment>
<feature type="transmembrane region" description="Helical" evidence="18">
    <location>
        <begin position="89"/>
        <end position="110"/>
    </location>
</feature>
<evidence type="ECO:0000313" key="22">
    <source>
        <dbReference type="Proteomes" id="UP001626550"/>
    </source>
</evidence>
<keyword evidence="18" id="KW-0479">Metal-binding</keyword>
<comment type="caution">
    <text evidence="18">Lacks conserved residue(s) required for the propagation of feature annotation.</text>
</comment>
<dbReference type="SUPFAM" id="SSF81665">
    <property type="entry name" value="Calcium ATPase, transmembrane domain M"/>
    <property type="match status" value="1"/>
</dbReference>
<keyword evidence="13 18" id="KW-1133">Transmembrane helix</keyword>
<dbReference type="InterPro" id="IPR050510">
    <property type="entry name" value="Cation_transp_ATPase_P-type"/>
</dbReference>
<dbReference type="InterPro" id="IPR023298">
    <property type="entry name" value="ATPase_P-typ_TM_dom_sf"/>
</dbReference>
<evidence type="ECO:0000259" key="20">
    <source>
        <dbReference type="SMART" id="SM00831"/>
    </source>
</evidence>
<evidence type="ECO:0000256" key="19">
    <source>
        <dbReference type="SAM" id="MobiDB-lite"/>
    </source>
</evidence>
<dbReference type="PANTHER" id="PTHR43294:SF13">
    <property type="entry name" value="SODIUM_POTASSIUM-TRANSPORTING ATPASE SUBUNIT ALPHA"/>
    <property type="match status" value="1"/>
</dbReference>
<evidence type="ECO:0000256" key="15">
    <source>
        <dbReference type="ARBA" id="ARBA00023136"/>
    </source>
</evidence>
<comment type="function">
    <text evidence="16">This is the catalytic component of the active enzyme, which catalyzes the hydrolysis of ATP coupled with the exchange of sodium and potassium ions across the plasma membrane. This action creates the electrochemical gradient of sodium and potassium ions, providing the energy for active transport of various nutrients.</text>
</comment>
<dbReference type="EMBL" id="JBJKFK010001631">
    <property type="protein sequence ID" value="KAL3312603.1"/>
    <property type="molecule type" value="Genomic_DNA"/>
</dbReference>
<evidence type="ECO:0000256" key="16">
    <source>
        <dbReference type="ARBA" id="ARBA00037422"/>
    </source>
</evidence>
<evidence type="ECO:0000313" key="21">
    <source>
        <dbReference type="EMBL" id="KAL3312603.1"/>
    </source>
</evidence>
<feature type="transmembrane region" description="Helical" evidence="18">
    <location>
        <begin position="122"/>
        <end position="142"/>
    </location>
</feature>
<keyword evidence="12" id="KW-1278">Translocase</keyword>
<dbReference type="InterPro" id="IPR023299">
    <property type="entry name" value="ATPase_P-typ_cyto_dom_N"/>
</dbReference>
<feature type="transmembrane region" description="Helical" evidence="18">
    <location>
        <begin position="994"/>
        <end position="1014"/>
    </location>
</feature>
<evidence type="ECO:0000256" key="2">
    <source>
        <dbReference type="ARBA" id="ARBA00006934"/>
    </source>
</evidence>
<keyword evidence="9 18" id="KW-0547">Nucleotide-binding</keyword>
<dbReference type="InterPro" id="IPR059000">
    <property type="entry name" value="ATPase_P-type_domA"/>
</dbReference>
<keyword evidence="4" id="KW-1003">Cell membrane</keyword>
<feature type="compositionally biased region" description="Basic and acidic residues" evidence="19">
    <location>
        <begin position="1"/>
        <end position="13"/>
    </location>
</feature>
<dbReference type="SFLD" id="SFLDG00002">
    <property type="entry name" value="C1.7:_P-type_atpase_like"/>
    <property type="match status" value="1"/>
</dbReference>
<evidence type="ECO:0000256" key="14">
    <source>
        <dbReference type="ARBA" id="ARBA00023065"/>
    </source>
</evidence>
<evidence type="ECO:0000256" key="7">
    <source>
        <dbReference type="ARBA" id="ARBA00022607"/>
    </source>
</evidence>
<evidence type="ECO:0000256" key="18">
    <source>
        <dbReference type="RuleBase" id="RU362084"/>
    </source>
</evidence>
<dbReference type="NCBIfam" id="TIGR01106">
    <property type="entry name" value="ATPase-IIC_X-K"/>
    <property type="match status" value="1"/>
</dbReference>
<dbReference type="Pfam" id="PF00690">
    <property type="entry name" value="Cation_ATPase_N"/>
    <property type="match status" value="1"/>
</dbReference>
<evidence type="ECO:0000256" key="1">
    <source>
        <dbReference type="ARBA" id="ARBA00004651"/>
    </source>
</evidence>
<dbReference type="PRINTS" id="PR00119">
    <property type="entry name" value="CATATPASE"/>
</dbReference>
<keyword evidence="14 18" id="KW-0406">Ion transport</keyword>
<dbReference type="FunFam" id="1.20.1110.10:FF:000095">
    <property type="entry name" value="Sodium/potassium-transporting ATPase subunit alpha-1"/>
    <property type="match status" value="2"/>
</dbReference>
<keyword evidence="6" id="KW-0597">Phosphoprotein</keyword>
<dbReference type="GO" id="GO:0005524">
    <property type="term" value="F:ATP binding"/>
    <property type="evidence" value="ECO:0007669"/>
    <property type="project" value="UniProtKB-KW"/>
</dbReference>
<keyword evidence="10 18" id="KW-0067">ATP-binding</keyword>
<sequence length="1065" mass="118590">MRFCDFQRGDSFGKGKKPAKKGQQMDELKQELDMDEHRIDLDVLYSRLATDMNVGMTVEQAKLRLERDGPNCLTPPKTTPEWVKFCKQLFGGFSLLLWIGAILCFVAYSIEASTHEEALKDNLYLGIVLTVVVILTGCFSYYQEAKSSKIMESFAKMVPQFAMVIRGGQKIEVPAEALVVGDIIEVKFGDRVPADIRIVTASSFKVDNSALTGESEPQSRTPEYTNENPLETKNLAFFSTNAVEGTCRGVVICTGDRTVMGRIANLASGLETGDTPIAKEIAHFIHLITGVAVFLGVTFFIISFILGYTWLQAVIFLIGIIVANVPEGLLATVTVCLTLTAKRMANKNCLVKNLEAVETLGSTSTICSDKTGTLTQNRMTVAHMWFDNRIFDADTTDDQSTANYDRNSPSWMALARIAMLCNRAEFKLGEESKPVLKRECTGDASESALLKCVELSIGGVSAYRQQNPKLCELPFNSTNKYQLSIHTTDDKDNRLLLVMKGAPERIWDRCSTICINGKDEPVSDEWKQHFEQAYNDLGGMGERVLGFCDMRLDAATYTKYLNYSNIRRNSPSILVEGQRRVETAGFNSPPTETRILGLVRRKTALHLGDYKFNPDECNFPVTGLRFVGLMSMIDPPRAAVPDAVRKCRSAGIKVIMVTGDHPITAKAIAKGVGIISPDSRTMDELALERGVSVNEINPRESKACVIHGSDLREMTAAQIDDVLRNHTEIVFARTSPQQKLIIVEGCQRQGSIVAVTGDGVNDSPALKKADIGVAMGIAGSDVSKQAADMILLDDNFASIVTGVEEGRIIFDNLKKSIAYTLTSNIPEITPFLVFIIANIPLPLGTITILCIDLGTDMIPAISLAYEEAESDIMKRKPRDPVHDKLVNERLISMAYGQIGMIQAAGGFFVYFVIMAENGFWPSRLYGLRQEWDAKSINDLADSYGQEWTYSQRKRLEYTCHTAFFASIVVVQWADLMICKTRMNSIFQQGMWNHHLTFGLFFETTLAIALSYTPGLEYGLRMMPLRFTWWLPALPFSIVIFVYDEVRKFLLRRLPPGSWLEKETYY</sequence>
<keyword evidence="5 18" id="KW-0633">Potassium transport</keyword>
<dbReference type="FunFam" id="2.70.150.10:FF:000003">
    <property type="entry name" value="Sodium/potassium-transporting ATPase subunit alpha"/>
    <property type="match status" value="1"/>
</dbReference>
<evidence type="ECO:0000256" key="6">
    <source>
        <dbReference type="ARBA" id="ARBA00022553"/>
    </source>
</evidence>
<dbReference type="PANTHER" id="PTHR43294">
    <property type="entry name" value="SODIUM/POTASSIUM-TRANSPORTING ATPASE SUBUNIT ALPHA"/>
    <property type="match status" value="1"/>
</dbReference>
<evidence type="ECO:0000256" key="10">
    <source>
        <dbReference type="ARBA" id="ARBA00022840"/>
    </source>
</evidence>